<evidence type="ECO:0000313" key="7">
    <source>
        <dbReference type="Proteomes" id="UP000305888"/>
    </source>
</evidence>
<evidence type="ECO:0000256" key="5">
    <source>
        <dbReference type="ARBA" id="ARBA00023002"/>
    </source>
</evidence>
<keyword evidence="5" id="KW-0560">Oxidoreductase</keyword>
<dbReference type="AlphaFoldDB" id="A0A5B8G1J9"/>
<gene>
    <name evidence="6" type="ORF">FDP22_15290</name>
</gene>
<accession>A0A5B8G1J9</accession>
<dbReference type="SUPFAM" id="SSF51735">
    <property type="entry name" value="NAD(P)-binding Rossmann-fold domains"/>
    <property type="match status" value="1"/>
</dbReference>
<dbReference type="GO" id="GO:0016491">
    <property type="term" value="F:oxidoreductase activity"/>
    <property type="evidence" value="ECO:0007669"/>
    <property type="project" value="UniProtKB-KW"/>
</dbReference>
<dbReference type="PANTHER" id="PTHR43350:SF19">
    <property type="entry name" value="D-GULOSIDE 3-DEHYDROGENASE"/>
    <property type="match status" value="1"/>
</dbReference>
<dbReference type="CDD" id="cd08255">
    <property type="entry name" value="2-desacetyl-2-hydroxyethyl_bacteriochlorophyllide_like"/>
    <property type="match status" value="1"/>
</dbReference>
<keyword evidence="3" id="KW-0479">Metal-binding</keyword>
<dbReference type="Proteomes" id="UP000305888">
    <property type="component" value="Chromosome"/>
</dbReference>
<comment type="similarity">
    <text evidence="2">Belongs to the zinc-containing alcohol dehydrogenase family.</text>
</comment>
<evidence type="ECO:0000256" key="1">
    <source>
        <dbReference type="ARBA" id="ARBA00001947"/>
    </source>
</evidence>
<name>A0A5B8G1J9_9RHOB</name>
<dbReference type="GO" id="GO:0046872">
    <property type="term" value="F:metal ion binding"/>
    <property type="evidence" value="ECO:0007669"/>
    <property type="project" value="UniProtKB-KW"/>
</dbReference>
<evidence type="ECO:0000256" key="2">
    <source>
        <dbReference type="ARBA" id="ARBA00008072"/>
    </source>
</evidence>
<evidence type="ECO:0000313" key="6">
    <source>
        <dbReference type="EMBL" id="QDL93750.1"/>
    </source>
</evidence>
<dbReference type="KEGG" id="ppru:FDP22_15290"/>
<keyword evidence="7" id="KW-1185">Reference proteome</keyword>
<dbReference type="Gene3D" id="3.40.50.720">
    <property type="entry name" value="NAD(P)-binding Rossmann-like Domain"/>
    <property type="match status" value="1"/>
</dbReference>
<dbReference type="PANTHER" id="PTHR43350">
    <property type="entry name" value="NAD-DEPENDENT ALCOHOL DEHYDROGENASE"/>
    <property type="match status" value="1"/>
</dbReference>
<reference evidence="6 7" key="1">
    <citation type="submission" date="2019-06" db="EMBL/GenBank/DDBJ databases">
        <title>Genome sequence of Rhodobacteraceae bacterium D4M1.</title>
        <authorList>
            <person name="Cao J."/>
        </authorList>
    </citation>
    <scope>NUCLEOTIDE SEQUENCE [LARGE SCALE GENOMIC DNA]</scope>
    <source>
        <strain evidence="6 7">D4M1</strain>
    </source>
</reference>
<protein>
    <submittedName>
        <fullName evidence="6">Zinc-binding alcohol dehydrogenase</fullName>
    </submittedName>
</protein>
<keyword evidence="4" id="KW-0862">Zinc</keyword>
<organism evidence="6 7">
    <name type="scientific">Paroceanicella profunda</name>
    <dbReference type="NCBI Taxonomy" id="2579971"/>
    <lineage>
        <taxon>Bacteria</taxon>
        <taxon>Pseudomonadati</taxon>
        <taxon>Pseudomonadota</taxon>
        <taxon>Alphaproteobacteria</taxon>
        <taxon>Rhodobacterales</taxon>
        <taxon>Paracoccaceae</taxon>
        <taxon>Paroceanicella</taxon>
    </lineage>
</organism>
<evidence type="ECO:0000256" key="4">
    <source>
        <dbReference type="ARBA" id="ARBA00022833"/>
    </source>
</evidence>
<dbReference type="Gene3D" id="3.90.180.10">
    <property type="entry name" value="Medium-chain alcohol dehydrogenases, catalytic domain"/>
    <property type="match status" value="1"/>
</dbReference>
<proteinExistence type="inferred from homology"/>
<evidence type="ECO:0000256" key="3">
    <source>
        <dbReference type="ARBA" id="ARBA00022723"/>
    </source>
</evidence>
<comment type="cofactor">
    <cofactor evidence="1">
        <name>Zn(2+)</name>
        <dbReference type="ChEBI" id="CHEBI:29105"/>
    </cofactor>
</comment>
<dbReference type="EMBL" id="CP040818">
    <property type="protein sequence ID" value="QDL93750.1"/>
    <property type="molecule type" value="Genomic_DNA"/>
</dbReference>
<sequence>MWSALSRGTERLVFEGRVPPGEAGRMRAPAQEGAFPFPVKYGYCNVGRVRGGDPALEGRTVFSLTPHQRGFRATAERLTPLPEGVPARRAILAANMETALNGVWDAGLGFGEAEGVSVAVVGAGVLGCLTAALSSSVARCSVTLTDRIEERIAAANELGVRFETSLAAGRYDIVFNCSASAAGLAAGLAALKPEGLLVEMSWYGAEPVLVPLGGAFHSQRLRLVSSQVGMVAPAARARGITHAQRLSRALALLSDSVYDCLITGEIDFEDLPHALPALLAPGAPGLVTAIKYCRKA</sequence>
<dbReference type="OrthoDB" id="9781588at2"/>
<dbReference type="InterPro" id="IPR036291">
    <property type="entry name" value="NAD(P)-bd_dom_sf"/>
</dbReference>